<dbReference type="PANTHER" id="PTHR12411">
    <property type="entry name" value="CYSTEINE PROTEASE FAMILY C1-RELATED"/>
    <property type="match status" value="1"/>
</dbReference>
<dbReference type="SUPFAM" id="SSF54001">
    <property type="entry name" value="Cysteine proteinases"/>
    <property type="match status" value="1"/>
</dbReference>
<feature type="domain" description="Peptidase C1A papain C-terminal" evidence="2">
    <location>
        <begin position="1"/>
        <end position="124"/>
    </location>
</feature>
<dbReference type="GO" id="GO:0008234">
    <property type="term" value="F:cysteine-type peptidase activity"/>
    <property type="evidence" value="ECO:0007669"/>
    <property type="project" value="InterPro"/>
</dbReference>
<dbReference type="Pfam" id="PF00112">
    <property type="entry name" value="Peptidase_C1"/>
    <property type="match status" value="1"/>
</dbReference>
<reference evidence="3" key="1">
    <citation type="submission" date="2022-03" db="EMBL/GenBank/DDBJ databases">
        <authorList>
            <person name="Lindestad O."/>
        </authorList>
    </citation>
    <scope>NUCLEOTIDE SEQUENCE</scope>
</reference>
<organism evidence="3 4">
    <name type="scientific">Pararge aegeria aegeria</name>
    <dbReference type="NCBI Taxonomy" id="348720"/>
    <lineage>
        <taxon>Eukaryota</taxon>
        <taxon>Metazoa</taxon>
        <taxon>Ecdysozoa</taxon>
        <taxon>Arthropoda</taxon>
        <taxon>Hexapoda</taxon>
        <taxon>Insecta</taxon>
        <taxon>Pterygota</taxon>
        <taxon>Neoptera</taxon>
        <taxon>Endopterygota</taxon>
        <taxon>Lepidoptera</taxon>
        <taxon>Glossata</taxon>
        <taxon>Ditrysia</taxon>
        <taxon>Papilionoidea</taxon>
        <taxon>Nymphalidae</taxon>
        <taxon>Satyrinae</taxon>
        <taxon>Satyrini</taxon>
        <taxon>Parargina</taxon>
        <taxon>Pararge</taxon>
    </lineage>
</organism>
<accession>A0A8S4QJA9</accession>
<dbReference type="SMART" id="SM00645">
    <property type="entry name" value="Pept_C1"/>
    <property type="match status" value="1"/>
</dbReference>
<evidence type="ECO:0000313" key="3">
    <source>
        <dbReference type="EMBL" id="CAH2210583.1"/>
    </source>
</evidence>
<evidence type="ECO:0000313" key="4">
    <source>
        <dbReference type="Proteomes" id="UP000838756"/>
    </source>
</evidence>
<dbReference type="InterPro" id="IPR038765">
    <property type="entry name" value="Papain-like_cys_pep_sf"/>
</dbReference>
<protein>
    <submittedName>
        <fullName evidence="3">Jg22875 protein</fullName>
    </submittedName>
</protein>
<gene>
    <name evidence="3" type="primary">jg22875</name>
    <name evidence="3" type="ORF">PAEG_LOCUS2473</name>
</gene>
<dbReference type="InterPro" id="IPR013128">
    <property type="entry name" value="Peptidase_C1A"/>
</dbReference>
<keyword evidence="4" id="KW-1185">Reference proteome</keyword>
<dbReference type="AlphaFoldDB" id="A0A8S4QJA9"/>
<comment type="caution">
    <text evidence="3">The sequence shown here is derived from an EMBL/GenBank/DDBJ whole genome shotgun (WGS) entry which is preliminary data.</text>
</comment>
<dbReference type="Proteomes" id="UP000838756">
    <property type="component" value="Unassembled WGS sequence"/>
</dbReference>
<evidence type="ECO:0000259" key="2">
    <source>
        <dbReference type="SMART" id="SM00645"/>
    </source>
</evidence>
<comment type="similarity">
    <text evidence="1">Belongs to the peptidase C1 family.</text>
</comment>
<dbReference type="EMBL" id="CAKXAJ010007839">
    <property type="protein sequence ID" value="CAH2210583.1"/>
    <property type="molecule type" value="Genomic_DNA"/>
</dbReference>
<proteinExistence type="inferred from homology"/>
<dbReference type="InterPro" id="IPR000668">
    <property type="entry name" value="Peptidase_C1A_C"/>
</dbReference>
<sequence length="131" mass="14332">ARAAMRIGSLYNCTATAGCSKKWSSLKVVCHAQVAIQQHGPAVVIVDSSPKSFTLYKAGVLYDERCSKKSAKHAVLAVGWGQEKGEPHFILKNSWSDAWGERGYVRVQARANTCGVLTHPSYPRLEDDDVL</sequence>
<dbReference type="GO" id="GO:0006508">
    <property type="term" value="P:proteolysis"/>
    <property type="evidence" value="ECO:0007669"/>
    <property type="project" value="InterPro"/>
</dbReference>
<name>A0A8S4QJA9_9NEOP</name>
<dbReference type="Gene3D" id="3.90.70.10">
    <property type="entry name" value="Cysteine proteinases"/>
    <property type="match status" value="1"/>
</dbReference>
<dbReference type="OrthoDB" id="65740at2759"/>
<feature type="non-terminal residue" evidence="3">
    <location>
        <position position="131"/>
    </location>
</feature>
<evidence type="ECO:0000256" key="1">
    <source>
        <dbReference type="ARBA" id="ARBA00008455"/>
    </source>
</evidence>